<proteinExistence type="predicted"/>
<dbReference type="EMBL" id="MLAK01000917">
    <property type="protein sequence ID" value="OHT01309.1"/>
    <property type="molecule type" value="Genomic_DNA"/>
</dbReference>
<accession>A0A1J4JVK8</accession>
<dbReference type="GeneID" id="94842896"/>
<evidence type="ECO:0000313" key="2">
    <source>
        <dbReference type="Proteomes" id="UP000179807"/>
    </source>
</evidence>
<protein>
    <submittedName>
        <fullName evidence="1">Uncharacterized protein</fullName>
    </submittedName>
</protein>
<organism evidence="1 2">
    <name type="scientific">Tritrichomonas foetus</name>
    <dbReference type="NCBI Taxonomy" id="1144522"/>
    <lineage>
        <taxon>Eukaryota</taxon>
        <taxon>Metamonada</taxon>
        <taxon>Parabasalia</taxon>
        <taxon>Tritrichomonadida</taxon>
        <taxon>Tritrichomonadidae</taxon>
        <taxon>Tritrichomonas</taxon>
    </lineage>
</organism>
<dbReference type="AlphaFoldDB" id="A0A1J4JVK8"/>
<dbReference type="Proteomes" id="UP000179807">
    <property type="component" value="Unassembled WGS sequence"/>
</dbReference>
<evidence type="ECO:0000313" key="1">
    <source>
        <dbReference type="EMBL" id="OHT01309.1"/>
    </source>
</evidence>
<comment type="caution">
    <text evidence="1">The sequence shown here is derived from an EMBL/GenBank/DDBJ whole genome shotgun (WGS) entry which is preliminary data.</text>
</comment>
<dbReference type="VEuPathDB" id="TrichDB:TRFO_31900"/>
<reference evidence="1" key="1">
    <citation type="submission" date="2016-10" db="EMBL/GenBank/DDBJ databases">
        <authorList>
            <person name="Benchimol M."/>
            <person name="Almeida L.G."/>
            <person name="Vasconcelos A.T."/>
            <person name="Perreira-Neves A."/>
            <person name="Rosa I.A."/>
            <person name="Tasca T."/>
            <person name="Bogo M.R."/>
            <person name="de Souza W."/>
        </authorList>
    </citation>
    <scope>NUCLEOTIDE SEQUENCE [LARGE SCALE GENOMIC DNA]</scope>
    <source>
        <strain evidence="1">K</strain>
    </source>
</reference>
<dbReference type="RefSeq" id="XP_068354445.1">
    <property type="nucleotide sequence ID" value="XM_068508192.1"/>
</dbReference>
<keyword evidence="2" id="KW-1185">Reference proteome</keyword>
<name>A0A1J4JVK8_9EUKA</name>
<sequence>MLYLITRHLKLTAYEAENPSNVLNSTQRKRKTIQHLQDPQLWSNAFHFGIGDFSYATLEEICISAMTWPNFSRAISQNWSTPESLEWSPVRLIQIIILGPWSTPGVMKTFILFRKESKPRFNGKIQSLILFFHHHENSQL</sequence>
<gene>
    <name evidence="1" type="ORF">TRFO_31900</name>
</gene>